<organism evidence="1 2">
    <name type="scientific">Rhodofomes roseus</name>
    <dbReference type="NCBI Taxonomy" id="34475"/>
    <lineage>
        <taxon>Eukaryota</taxon>
        <taxon>Fungi</taxon>
        <taxon>Dikarya</taxon>
        <taxon>Basidiomycota</taxon>
        <taxon>Agaricomycotina</taxon>
        <taxon>Agaricomycetes</taxon>
        <taxon>Polyporales</taxon>
        <taxon>Rhodofomes</taxon>
    </lineage>
</organism>
<comment type="caution">
    <text evidence="1">The sequence shown here is derived from an EMBL/GenBank/DDBJ whole genome shotgun (WGS) entry which is preliminary data.</text>
</comment>
<proteinExistence type="predicted"/>
<sequence>MQDLLRIISAFPLLETLALHDAKFIQSHPLSDVVIKRFASKSPIRLQRLSIDEDTFAVIIDWIERSGVCTCLRDLAIVPSKGGLRMVDTDGCDIRFEPQRTPYLVCRWQSCGILIHNASIDVAGRLGGFLSAARSRQLQRVTISSRADAGPNFNNDKICRVLKELDLRDLHKIMDGPCFEGLVVVQAKWSIGTYEVDPDARDGVIQGFTTLVRELFAPWIRRGLVDLSCEAV</sequence>
<name>A0A4Y9XZM2_9APHY</name>
<protein>
    <submittedName>
        <fullName evidence="1">Uncharacterized protein</fullName>
    </submittedName>
</protein>
<evidence type="ECO:0000313" key="1">
    <source>
        <dbReference type="EMBL" id="TFY54581.1"/>
    </source>
</evidence>
<gene>
    <name evidence="1" type="ORF">EVJ58_g8776</name>
</gene>
<reference evidence="1 2" key="1">
    <citation type="submission" date="2019-01" db="EMBL/GenBank/DDBJ databases">
        <title>Genome sequencing of the rare red list fungi Fomitopsis rosea.</title>
        <authorList>
            <person name="Buettner E."/>
            <person name="Kellner H."/>
        </authorList>
    </citation>
    <scope>NUCLEOTIDE SEQUENCE [LARGE SCALE GENOMIC DNA]</scope>
    <source>
        <strain evidence="1 2">DSM 105464</strain>
    </source>
</reference>
<dbReference type="AlphaFoldDB" id="A0A4Y9XZM2"/>
<dbReference type="EMBL" id="SEKV01000682">
    <property type="protein sequence ID" value="TFY54581.1"/>
    <property type="molecule type" value="Genomic_DNA"/>
</dbReference>
<evidence type="ECO:0000313" key="2">
    <source>
        <dbReference type="Proteomes" id="UP000298390"/>
    </source>
</evidence>
<dbReference type="Proteomes" id="UP000298390">
    <property type="component" value="Unassembled WGS sequence"/>
</dbReference>
<accession>A0A4Y9XZM2</accession>